<accession>A0AA39R236</accession>
<gene>
    <name evidence="3" type="ORF">JMJ35_004643</name>
</gene>
<evidence type="ECO:0000313" key="4">
    <source>
        <dbReference type="Proteomes" id="UP001166286"/>
    </source>
</evidence>
<organism evidence="3 4">
    <name type="scientific">Cladonia borealis</name>
    <dbReference type="NCBI Taxonomy" id="184061"/>
    <lineage>
        <taxon>Eukaryota</taxon>
        <taxon>Fungi</taxon>
        <taxon>Dikarya</taxon>
        <taxon>Ascomycota</taxon>
        <taxon>Pezizomycotina</taxon>
        <taxon>Lecanoromycetes</taxon>
        <taxon>OSLEUM clade</taxon>
        <taxon>Lecanoromycetidae</taxon>
        <taxon>Lecanorales</taxon>
        <taxon>Lecanorineae</taxon>
        <taxon>Cladoniaceae</taxon>
        <taxon>Cladonia</taxon>
    </lineage>
</organism>
<dbReference type="Proteomes" id="UP001166286">
    <property type="component" value="Unassembled WGS sequence"/>
</dbReference>
<dbReference type="InterPro" id="IPR041260">
    <property type="entry name" value="Sld7_C"/>
</dbReference>
<reference evidence="3" key="1">
    <citation type="submission" date="2023-03" db="EMBL/GenBank/DDBJ databases">
        <title>Complete genome of Cladonia borealis.</title>
        <authorList>
            <person name="Park H."/>
        </authorList>
    </citation>
    <scope>NUCLEOTIDE SEQUENCE</scope>
    <source>
        <strain evidence="3">ANT050790</strain>
    </source>
</reference>
<protein>
    <recommendedName>
        <fullName evidence="2">Sld7 C-terminal domain-containing protein</fullName>
    </recommendedName>
</protein>
<evidence type="ECO:0000259" key="2">
    <source>
        <dbReference type="Pfam" id="PF18596"/>
    </source>
</evidence>
<evidence type="ECO:0000256" key="1">
    <source>
        <dbReference type="SAM" id="MobiDB-lite"/>
    </source>
</evidence>
<dbReference type="Pfam" id="PF18596">
    <property type="entry name" value="Sld7_C"/>
    <property type="match status" value="1"/>
</dbReference>
<dbReference type="EMBL" id="JAFEKC020000009">
    <property type="protein sequence ID" value="KAK0512626.1"/>
    <property type="molecule type" value="Genomic_DNA"/>
</dbReference>
<sequence>MEVWTGTITTDNPAASIEDIHLWCCNPHARDLLAQDAKLHYLSRVHVPSIPLYLAAGPCLEVSSEHEATLRWLSEGLLCQEHINGQEETVSSSWWYYQGAQSEYGMLLSVGDGGIGPHGENNITELLLYAAVRRNVAELPTPILSSSPAPPKESYQTSLNGDHLDLQVYALPMCSTILGYVDKAARLAGPNLDGLTTSKEATFLPETHDLSRPHQGAHQKRPSLSSLFEDAQQKRRKLKGRGGESISNVMAQIDRPTTRHSLPSSLDYEESRTPTMLQAREGVKQSLSRSSSTMSVANPEVSRPASRSGALANGKRSSLHRVESAISPRNSLILSDVDGDYAQRNKAALTKVVMAGMRLHGLQQKKRPGKSSATEDRPNTATSTGDITPFEAEDEFKLVYHQTYKAAVFAFRRHFNAQAISQDIMRDIVDRILSLFCSDPLVGSEIEEGGLTAFGMSSQMSAGGFDEPTAGQSMPGSVWSPHTVKNKAAGAGNECS</sequence>
<feature type="region of interest" description="Disordered" evidence="1">
    <location>
        <begin position="206"/>
        <end position="323"/>
    </location>
</feature>
<evidence type="ECO:0000313" key="3">
    <source>
        <dbReference type="EMBL" id="KAK0512626.1"/>
    </source>
</evidence>
<feature type="domain" description="Sld7 C-terminal" evidence="2">
    <location>
        <begin position="343"/>
        <end position="437"/>
    </location>
</feature>
<feature type="region of interest" description="Disordered" evidence="1">
    <location>
        <begin position="467"/>
        <end position="496"/>
    </location>
</feature>
<proteinExistence type="predicted"/>
<name>A0AA39R236_9LECA</name>
<keyword evidence="4" id="KW-1185">Reference proteome</keyword>
<feature type="region of interest" description="Disordered" evidence="1">
    <location>
        <begin position="361"/>
        <end position="387"/>
    </location>
</feature>
<feature type="compositionally biased region" description="Polar residues" evidence="1">
    <location>
        <begin position="285"/>
        <end position="296"/>
    </location>
</feature>
<dbReference type="AlphaFoldDB" id="A0AA39R236"/>
<comment type="caution">
    <text evidence="3">The sequence shown here is derived from an EMBL/GenBank/DDBJ whole genome shotgun (WGS) entry which is preliminary data.</text>
</comment>